<sequence length="413" mass="44809">MPVMRIPYTDPLPAPRILPPSASTVRGTIAALTNFLVTPARTSVPTQQTPSPPHPSAAESNHATSALASSRPRTLLLTGAGISVASGLADYRGSSGTYTLNKTYRPIYFSEFVGSHASRQRYWARSFLGWENLRRAKPNTSHRAVAALGQAGAIQSVITQNVDSFHKILNDPASLPTLELHGYLRATVCLTCRKEYDRQAFQERLCELNPAWHTFLQECLRSGALDTENPIERRERGLKTNPDGDVDLPGVDYATFRYPACPSCLGKDARVDVDQDGAVVPTTKAGVLKPAVVMFGESIPPEVKTRAEEFVDAADKMLIVGSSLATYSAWRLAKKATDQGKPVGILNMGGVRGEEGFFEGVPRDNDGSLAFRSQEASEFILPEVVERVQKMWGTSSDKVADKTLDDAKASASS</sequence>
<dbReference type="InterPro" id="IPR003000">
    <property type="entry name" value="Sirtuin"/>
</dbReference>
<dbReference type="InterPro" id="IPR050134">
    <property type="entry name" value="NAD-dep_sirtuin_deacylases"/>
</dbReference>
<organism evidence="7 8">
    <name type="scientific">Phyllosticta capitalensis</name>
    <dbReference type="NCBI Taxonomy" id="121624"/>
    <lineage>
        <taxon>Eukaryota</taxon>
        <taxon>Fungi</taxon>
        <taxon>Dikarya</taxon>
        <taxon>Ascomycota</taxon>
        <taxon>Pezizomycotina</taxon>
        <taxon>Dothideomycetes</taxon>
        <taxon>Dothideomycetes incertae sedis</taxon>
        <taxon>Botryosphaeriales</taxon>
        <taxon>Phyllostictaceae</taxon>
        <taxon>Phyllosticta</taxon>
    </lineage>
</organism>
<evidence type="ECO:0000259" key="6">
    <source>
        <dbReference type="PROSITE" id="PS50305"/>
    </source>
</evidence>
<comment type="similarity">
    <text evidence="1">Belongs to the sirtuin family. Class I subfamily.</text>
</comment>
<keyword evidence="2" id="KW-0808">Transferase</keyword>
<comment type="caution">
    <text evidence="7">The sequence shown here is derived from an EMBL/GenBank/DDBJ whole genome shotgun (WGS) entry which is preliminary data.</text>
</comment>
<evidence type="ECO:0000256" key="5">
    <source>
        <dbReference type="SAM" id="MobiDB-lite"/>
    </source>
</evidence>
<dbReference type="Proteomes" id="UP001492380">
    <property type="component" value="Unassembled WGS sequence"/>
</dbReference>
<keyword evidence="4" id="KW-0862">Zinc</keyword>
<evidence type="ECO:0000313" key="8">
    <source>
        <dbReference type="Proteomes" id="UP001492380"/>
    </source>
</evidence>
<dbReference type="InterPro" id="IPR026591">
    <property type="entry name" value="Sirtuin_cat_small_dom_sf"/>
</dbReference>
<feature type="region of interest" description="Disordered" evidence="5">
    <location>
        <begin position="42"/>
        <end position="69"/>
    </location>
</feature>
<feature type="binding site" evidence="4">
    <location>
        <position position="189"/>
    </location>
    <ligand>
        <name>Zn(2+)</name>
        <dbReference type="ChEBI" id="CHEBI:29105"/>
    </ligand>
</feature>
<evidence type="ECO:0000313" key="7">
    <source>
        <dbReference type="EMBL" id="KAK8235415.1"/>
    </source>
</evidence>
<keyword evidence="3" id="KW-0520">NAD</keyword>
<gene>
    <name evidence="7" type="ORF">HDK90DRAFT_244426</name>
</gene>
<protein>
    <submittedName>
        <fullName evidence="7">DHS-like NAD/FAD-binding domain-containing protein</fullName>
    </submittedName>
</protein>
<keyword evidence="4" id="KW-0479">Metal-binding</keyword>
<dbReference type="SUPFAM" id="SSF52467">
    <property type="entry name" value="DHS-like NAD/FAD-binding domain"/>
    <property type="match status" value="1"/>
</dbReference>
<keyword evidence="8" id="KW-1185">Reference proteome</keyword>
<name>A0ABR1YPN3_9PEZI</name>
<dbReference type="PANTHER" id="PTHR11085:SF10">
    <property type="entry name" value="NAD-DEPENDENT PROTEIN DEACYLASE SIRTUIN-5, MITOCHONDRIAL-RELATED"/>
    <property type="match status" value="1"/>
</dbReference>
<dbReference type="InterPro" id="IPR029035">
    <property type="entry name" value="DHS-like_NAD/FAD-binding_dom"/>
</dbReference>
<feature type="binding site" evidence="4">
    <location>
        <position position="261"/>
    </location>
    <ligand>
        <name>Zn(2+)</name>
        <dbReference type="ChEBI" id="CHEBI:29105"/>
    </ligand>
</feature>
<evidence type="ECO:0000256" key="2">
    <source>
        <dbReference type="ARBA" id="ARBA00022679"/>
    </source>
</evidence>
<dbReference type="PANTHER" id="PTHR11085">
    <property type="entry name" value="NAD-DEPENDENT PROTEIN DEACYLASE SIRTUIN-5, MITOCHONDRIAL-RELATED"/>
    <property type="match status" value="1"/>
</dbReference>
<feature type="binding site" evidence="4">
    <location>
        <position position="264"/>
    </location>
    <ligand>
        <name>Zn(2+)</name>
        <dbReference type="ChEBI" id="CHEBI:29105"/>
    </ligand>
</feature>
<evidence type="ECO:0000256" key="3">
    <source>
        <dbReference type="ARBA" id="ARBA00023027"/>
    </source>
</evidence>
<dbReference type="Gene3D" id="3.30.1600.10">
    <property type="entry name" value="SIR2/SIRT2 'Small Domain"/>
    <property type="match status" value="1"/>
</dbReference>
<dbReference type="InterPro" id="IPR026590">
    <property type="entry name" value="Ssirtuin_cat_dom"/>
</dbReference>
<accession>A0ABR1YPN3</accession>
<feature type="compositionally biased region" description="Polar residues" evidence="5">
    <location>
        <begin position="59"/>
        <end position="69"/>
    </location>
</feature>
<dbReference type="PROSITE" id="PS50305">
    <property type="entry name" value="SIRTUIN"/>
    <property type="match status" value="1"/>
</dbReference>
<feature type="domain" description="Deacetylase sirtuin-type" evidence="6">
    <location>
        <begin position="52"/>
        <end position="391"/>
    </location>
</feature>
<evidence type="ECO:0000256" key="1">
    <source>
        <dbReference type="ARBA" id="ARBA00006924"/>
    </source>
</evidence>
<dbReference type="Pfam" id="PF02146">
    <property type="entry name" value="SIR2"/>
    <property type="match status" value="1"/>
</dbReference>
<reference evidence="7 8" key="1">
    <citation type="submission" date="2024-04" db="EMBL/GenBank/DDBJ databases">
        <title>Phyllosticta paracitricarpa is synonymous to the EU quarantine fungus P. citricarpa based on phylogenomic analyses.</title>
        <authorList>
            <consortium name="Lawrence Berkeley National Laboratory"/>
            <person name="Van Ingen-Buijs V.A."/>
            <person name="Van Westerhoven A.C."/>
            <person name="Haridas S."/>
            <person name="Skiadas P."/>
            <person name="Martin F."/>
            <person name="Groenewald J.Z."/>
            <person name="Crous P.W."/>
            <person name="Seidl M.F."/>
        </authorList>
    </citation>
    <scope>NUCLEOTIDE SEQUENCE [LARGE SCALE GENOMIC DNA]</scope>
    <source>
        <strain evidence="7 8">CBS 123374</strain>
    </source>
</reference>
<evidence type="ECO:0000256" key="4">
    <source>
        <dbReference type="PROSITE-ProRule" id="PRU00236"/>
    </source>
</evidence>
<feature type="active site" description="Proton acceptor" evidence="4">
    <location>
        <position position="181"/>
    </location>
</feature>
<dbReference type="EMBL" id="JBBWRZ010000005">
    <property type="protein sequence ID" value="KAK8235415.1"/>
    <property type="molecule type" value="Genomic_DNA"/>
</dbReference>
<dbReference type="Gene3D" id="3.40.50.1220">
    <property type="entry name" value="TPP-binding domain"/>
    <property type="match status" value="1"/>
</dbReference>
<proteinExistence type="inferred from homology"/>
<feature type="binding site" evidence="4">
    <location>
        <position position="192"/>
    </location>
    <ligand>
        <name>Zn(2+)</name>
        <dbReference type="ChEBI" id="CHEBI:29105"/>
    </ligand>
</feature>